<dbReference type="RefSeq" id="WP_394318265.1">
    <property type="nucleotide sequence ID" value="NZ_JBHMQU010000011.1"/>
</dbReference>
<sequence length="230" mass="25541">MNYELVGDADYDLFPADPAEKWLALEATCRRSLNELIIESRDLAADQLLRLQYMSTVSAAAEELQIAGLSVPVTAESFDAFLMDVTRVSTKLRLRARGASQAFSVQLRSRTREGILSQILKLRDFISGSNISESDKATFGEKLEELEALVRSNRTDFGKVMKVLGWIAAGLFATTSFLSDAPNAVETIIALIGQDKIEEEASQKAIAPPREPLKIEDQRRRVTDEDDIPF</sequence>
<evidence type="ECO:0000313" key="2">
    <source>
        <dbReference type="EMBL" id="MFC0811075.1"/>
    </source>
</evidence>
<proteinExistence type="predicted"/>
<organism evidence="2 3">
    <name type="scientific">Paracoccus panacisoli</name>
    <dbReference type="NCBI Taxonomy" id="1510163"/>
    <lineage>
        <taxon>Bacteria</taxon>
        <taxon>Pseudomonadati</taxon>
        <taxon>Pseudomonadota</taxon>
        <taxon>Alphaproteobacteria</taxon>
        <taxon>Rhodobacterales</taxon>
        <taxon>Paracoccaceae</taxon>
        <taxon>Paracoccus</taxon>
    </lineage>
</organism>
<dbReference type="EMBL" id="JBHMQU010000011">
    <property type="protein sequence ID" value="MFC0811075.1"/>
    <property type="molecule type" value="Genomic_DNA"/>
</dbReference>
<comment type="caution">
    <text evidence="2">The sequence shown here is derived from an EMBL/GenBank/DDBJ whole genome shotgun (WGS) entry which is preliminary data.</text>
</comment>
<protein>
    <submittedName>
        <fullName evidence="2">Uncharacterized protein</fullName>
    </submittedName>
</protein>
<feature type="region of interest" description="Disordered" evidence="1">
    <location>
        <begin position="200"/>
        <end position="230"/>
    </location>
</feature>
<gene>
    <name evidence="2" type="ORF">ACFHYO_02970</name>
</gene>
<accession>A0ABV6T1D3</accession>
<evidence type="ECO:0000256" key="1">
    <source>
        <dbReference type="SAM" id="MobiDB-lite"/>
    </source>
</evidence>
<keyword evidence="3" id="KW-1185">Reference proteome</keyword>
<evidence type="ECO:0000313" key="3">
    <source>
        <dbReference type="Proteomes" id="UP001589920"/>
    </source>
</evidence>
<dbReference type="Proteomes" id="UP001589920">
    <property type="component" value="Unassembled WGS sequence"/>
</dbReference>
<name>A0ABV6T1D3_9RHOB</name>
<feature type="compositionally biased region" description="Basic and acidic residues" evidence="1">
    <location>
        <begin position="211"/>
        <end position="223"/>
    </location>
</feature>
<reference evidence="2 3" key="1">
    <citation type="submission" date="2024-09" db="EMBL/GenBank/DDBJ databases">
        <authorList>
            <person name="Sun Q."/>
            <person name="Mori K."/>
        </authorList>
    </citation>
    <scope>NUCLEOTIDE SEQUENCE [LARGE SCALE GENOMIC DNA]</scope>
    <source>
        <strain evidence="2 3">KCTC 42086</strain>
    </source>
</reference>